<reference evidence="2 3" key="1">
    <citation type="submission" date="2020-08" db="EMBL/GenBank/DDBJ databases">
        <title>Genomic Encyclopedia of Type Strains, Phase IV (KMG-IV): sequencing the most valuable type-strain genomes for metagenomic binning, comparative biology and taxonomic classification.</title>
        <authorList>
            <person name="Goeker M."/>
        </authorList>
    </citation>
    <scope>NUCLEOTIDE SEQUENCE [LARGE SCALE GENOMIC DNA]</scope>
    <source>
        <strain evidence="2 3">DSM 15895</strain>
    </source>
</reference>
<organism evidence="2 3">
    <name type="scientific">Planococcus koreensis</name>
    <dbReference type="NCBI Taxonomy" id="112331"/>
    <lineage>
        <taxon>Bacteria</taxon>
        <taxon>Bacillati</taxon>
        <taxon>Bacillota</taxon>
        <taxon>Bacilli</taxon>
        <taxon>Bacillales</taxon>
        <taxon>Caryophanaceae</taxon>
        <taxon>Planococcus</taxon>
    </lineage>
</organism>
<dbReference type="EMBL" id="JACHHE010000003">
    <property type="protein sequence ID" value="MBB5180003.1"/>
    <property type="molecule type" value="Genomic_DNA"/>
</dbReference>
<dbReference type="RefSeq" id="WP_135504387.1">
    <property type="nucleotide sequence ID" value="NZ_JACHHE010000003.1"/>
</dbReference>
<dbReference type="PROSITE" id="PS51257">
    <property type="entry name" value="PROKAR_LIPOPROTEIN"/>
    <property type="match status" value="1"/>
</dbReference>
<comment type="caution">
    <text evidence="2">The sequence shown here is derived from an EMBL/GenBank/DDBJ whole genome shotgun (WGS) entry which is preliminary data.</text>
</comment>
<sequence>MKKSLICVLIVLLAVMSGCNNNKKSEEEQQILENVWTYVEGTDMPQNEEWENAWLNGEIEEIEVSDEMASYTDIDEKYRGQTIFLVTPVFETELVAYPSILVDQETKKVIGELPGE</sequence>
<evidence type="ECO:0000313" key="3">
    <source>
        <dbReference type="Proteomes" id="UP000525923"/>
    </source>
</evidence>
<accession>A0A7W8CT53</accession>
<dbReference type="Proteomes" id="UP000525923">
    <property type="component" value="Unassembled WGS sequence"/>
</dbReference>
<protein>
    <submittedName>
        <fullName evidence="2">Uncharacterized protein</fullName>
    </submittedName>
</protein>
<evidence type="ECO:0000256" key="1">
    <source>
        <dbReference type="SAM" id="SignalP"/>
    </source>
</evidence>
<keyword evidence="1" id="KW-0732">Signal</keyword>
<gene>
    <name evidence="2" type="ORF">HNQ44_001427</name>
</gene>
<feature type="signal peptide" evidence="1">
    <location>
        <begin position="1"/>
        <end position="20"/>
    </location>
</feature>
<dbReference type="OrthoDB" id="2455934at2"/>
<keyword evidence="3" id="KW-1185">Reference proteome</keyword>
<evidence type="ECO:0000313" key="2">
    <source>
        <dbReference type="EMBL" id="MBB5180003.1"/>
    </source>
</evidence>
<name>A0A7W8CT53_9BACL</name>
<feature type="chain" id="PRO_5038732120" evidence="1">
    <location>
        <begin position="21"/>
        <end position="116"/>
    </location>
</feature>
<proteinExistence type="predicted"/>
<dbReference type="AlphaFoldDB" id="A0A7W8CT53"/>